<dbReference type="InterPro" id="IPR036890">
    <property type="entry name" value="HATPase_C_sf"/>
</dbReference>
<evidence type="ECO:0000313" key="14">
    <source>
        <dbReference type="EMBL" id="RRA99935.1"/>
    </source>
</evidence>
<dbReference type="Pfam" id="PF07494">
    <property type="entry name" value="Reg_prop"/>
    <property type="match status" value="2"/>
</dbReference>
<keyword evidence="3 9" id="KW-0597">Phosphoprotein</keyword>
<dbReference type="Gene3D" id="2.130.10.10">
    <property type="entry name" value="YVTN repeat-like/Quinoprotein amine dehydrogenase"/>
    <property type="match status" value="3"/>
</dbReference>
<dbReference type="PROSITE" id="PS50109">
    <property type="entry name" value="HIS_KIN"/>
    <property type="match status" value="1"/>
</dbReference>
<evidence type="ECO:0000256" key="4">
    <source>
        <dbReference type="ARBA" id="ARBA00022679"/>
    </source>
</evidence>
<dbReference type="InterPro" id="IPR036097">
    <property type="entry name" value="HisK_dim/P_sf"/>
</dbReference>
<dbReference type="SUPFAM" id="SSF63829">
    <property type="entry name" value="Calcium-dependent phosphotriesterase"/>
    <property type="match status" value="2"/>
</dbReference>
<sequence>MTTPTVKTVLLLTGLFFCCSILANAQQFAASVKHYGPENGLSHREVNAIFQDRQGMMWFGTKFGLNRFDGKTFTTFTKERNGLDFDDIQSIAQDADGLLWLMGAHGQARMTLFNPLTGTAVSFEKKFNTYLSTSCLDVPQRVLGSANGTIFFSNCQPAILGSYSPDSGLRLVPLPQFKKLSVFRVTAHNTVWAVADANQLIEVATDGRILHRIQQPESALAPCFGQRNAGVEFVYFVPAAAIDPGDKNQVDHYYSVDELGNQHLLPRSVQQPQSKFLFPVYYPFDRTGLIWDGSRLWHPAKGVVLDVTSQLSGEAVTNRSFFCDQNGWLWLGTSFGVYQVKVTQNHFRRLFYDESNSGDNVAAIRGITTRGDQVYANLEKFGLFSTTLTGGSTRSLYGQPTFAGMTGLVDNGAGKLIAGIKGQLVFYDLRTHTYTLSKLPFNTIRKPVSDPNAVPEFPTNASVWTLAPYRNGQWIAGGRTGLWFVQATSGQLTAFTQYNQFPELAQAHVLHIAADRQGTIWLGSNAGLYVVDPAKGITARYWSGGKGGFYLPADNFQHFYQDAKGIYWLATANAGLIRWDRRNNHFRQFRRSEGLSNDNIYAVYPDRRGNLWMSSDYGIMRFDTVRQTARTYFVQDGITHNEFNRISHFQDKTGRIYFGGLNGITAFDPRDFEVEKPPILLPLRVVSFRQFDQNINQIVDKTADLNQTHQITLRPGDQTAVLDFAMLNFADAEKNVYTYQFKGLDNAWTHQAESSLRLGNLPYGTYQLLIKGQASNGQWSANTLTIPIEVLRPFYLQIWFIILTVLLLITGIRGWLRWRIWNHEQEQKRLQNEIRLATAQIEQDKGVIEQQAGMLQRLNETKSRFFANISHEFRTPLTVILGMTSELKRKQSEETGRREMDLIERNGTNLLRLINQILDLSKLEAGEMRLQPIRADLVRFCQYVAEPFHSLAAQKNSQLHVQSDVETLETDFDPDKLQDILSNLLSNALKFTSAGGRIEFRLTTQKNREYADNLTYYEAVSPTLHKNDSWIFLSVRDSGPGIETEQMPRIFNRFFQVDSPMPVSETGGTGIGLSLVQELVGLMNGGLAVRSRPGQGTEFIVQFRRTHQAPLAELPSAQPAIINRDQLEITSEPAGEKPVLLLVEDNEDVAAYIRSCLGETYYLLRAENGQAGINQAFEKIPDLILSDVMMPVQAGPQKDGFQLVDELKNDSRTSHIPIVLLTARAAVSDRLSGLRRGADAYLTKPFQRDELLIVLQNLLQSRRVLQAHYSQLALKTGPSAPEETASLEAVFLQKLRAAVEEQLDRTDLSIDEICQRLRMSRSTLHLKLVALTGLSTTRYIRALRLNKAKELLTSSDLNIAEVGYAVGFEDAKYFSRVFSEEFGVSPGQYRHSDPI</sequence>
<dbReference type="Pfam" id="PF12833">
    <property type="entry name" value="HTH_18"/>
    <property type="match status" value="1"/>
</dbReference>
<evidence type="ECO:0000256" key="3">
    <source>
        <dbReference type="ARBA" id="ARBA00022553"/>
    </source>
</evidence>
<comment type="caution">
    <text evidence="14">The sequence shown here is derived from an EMBL/GenBank/DDBJ whole genome shotgun (WGS) entry which is preliminary data.</text>
</comment>
<organism evidence="14 15">
    <name type="scientific">Larkinella rosea</name>
    <dbReference type="NCBI Taxonomy" id="2025312"/>
    <lineage>
        <taxon>Bacteria</taxon>
        <taxon>Pseudomonadati</taxon>
        <taxon>Bacteroidota</taxon>
        <taxon>Cytophagia</taxon>
        <taxon>Cytophagales</taxon>
        <taxon>Spirosomataceae</taxon>
        <taxon>Larkinella</taxon>
    </lineage>
</organism>
<dbReference type="SUPFAM" id="SSF52172">
    <property type="entry name" value="CheY-like"/>
    <property type="match status" value="1"/>
</dbReference>
<dbReference type="EC" id="2.7.13.3" evidence="2"/>
<name>A0A3P1BGD5_9BACT</name>
<evidence type="ECO:0000256" key="8">
    <source>
        <dbReference type="ARBA" id="ARBA00023163"/>
    </source>
</evidence>
<reference evidence="14 15" key="1">
    <citation type="submission" date="2018-11" db="EMBL/GenBank/DDBJ databases">
        <authorList>
            <person name="Zhou Z."/>
            <person name="Wang G."/>
        </authorList>
    </citation>
    <scope>NUCLEOTIDE SEQUENCE [LARGE SCALE GENOMIC DNA]</scope>
    <source>
        <strain evidence="14 15">KCTC52004</strain>
    </source>
</reference>
<dbReference type="EMBL" id="RQJO01000011">
    <property type="protein sequence ID" value="RRA99935.1"/>
    <property type="molecule type" value="Genomic_DNA"/>
</dbReference>
<dbReference type="PANTHER" id="PTHR43547">
    <property type="entry name" value="TWO-COMPONENT HISTIDINE KINASE"/>
    <property type="match status" value="1"/>
</dbReference>
<dbReference type="InterPro" id="IPR011123">
    <property type="entry name" value="Y_Y_Y"/>
</dbReference>
<dbReference type="InterPro" id="IPR001789">
    <property type="entry name" value="Sig_transdc_resp-reg_receiver"/>
</dbReference>
<feature type="domain" description="Histidine kinase" evidence="12">
    <location>
        <begin position="868"/>
        <end position="1107"/>
    </location>
</feature>
<dbReference type="PANTHER" id="PTHR43547:SF2">
    <property type="entry name" value="HYBRID SIGNAL TRANSDUCTION HISTIDINE KINASE C"/>
    <property type="match status" value="1"/>
</dbReference>
<dbReference type="InterPro" id="IPR015943">
    <property type="entry name" value="WD40/YVTN_repeat-like_dom_sf"/>
</dbReference>
<dbReference type="InterPro" id="IPR013783">
    <property type="entry name" value="Ig-like_fold"/>
</dbReference>
<dbReference type="SUPFAM" id="SSF47384">
    <property type="entry name" value="Homodimeric domain of signal transducing histidine kinase"/>
    <property type="match status" value="1"/>
</dbReference>
<evidence type="ECO:0000259" key="11">
    <source>
        <dbReference type="PROSITE" id="PS01124"/>
    </source>
</evidence>
<comment type="catalytic activity">
    <reaction evidence="1">
        <text>ATP + protein L-histidine = ADP + protein N-phospho-L-histidine.</text>
        <dbReference type="EC" id="2.7.13.3"/>
    </reaction>
</comment>
<dbReference type="CDD" id="cd17574">
    <property type="entry name" value="REC_OmpR"/>
    <property type="match status" value="1"/>
</dbReference>
<evidence type="ECO:0000256" key="10">
    <source>
        <dbReference type="SAM" id="SignalP"/>
    </source>
</evidence>
<dbReference type="SUPFAM" id="SSF55874">
    <property type="entry name" value="ATPase domain of HSP90 chaperone/DNA topoisomerase II/histidine kinase"/>
    <property type="match status" value="1"/>
</dbReference>
<dbReference type="SMART" id="SM00448">
    <property type="entry name" value="REC"/>
    <property type="match status" value="1"/>
</dbReference>
<accession>A0A3P1BGD5</accession>
<feature type="chain" id="PRO_5018190515" description="histidine kinase" evidence="10">
    <location>
        <begin position="26"/>
        <end position="1395"/>
    </location>
</feature>
<dbReference type="InterPro" id="IPR005467">
    <property type="entry name" value="His_kinase_dom"/>
</dbReference>
<dbReference type="InterPro" id="IPR004358">
    <property type="entry name" value="Sig_transdc_His_kin-like_C"/>
</dbReference>
<dbReference type="GO" id="GO:0003700">
    <property type="term" value="F:DNA-binding transcription factor activity"/>
    <property type="evidence" value="ECO:0007669"/>
    <property type="project" value="InterPro"/>
</dbReference>
<evidence type="ECO:0000259" key="12">
    <source>
        <dbReference type="PROSITE" id="PS50109"/>
    </source>
</evidence>
<evidence type="ECO:0000256" key="7">
    <source>
        <dbReference type="ARBA" id="ARBA00023125"/>
    </source>
</evidence>
<feature type="signal peptide" evidence="10">
    <location>
        <begin position="1"/>
        <end position="25"/>
    </location>
</feature>
<feature type="domain" description="Response regulatory" evidence="13">
    <location>
        <begin position="1139"/>
        <end position="1259"/>
    </location>
</feature>
<keyword evidence="6" id="KW-0805">Transcription regulation</keyword>
<dbReference type="Pfam" id="PF00512">
    <property type="entry name" value="HisKA"/>
    <property type="match status" value="1"/>
</dbReference>
<dbReference type="PROSITE" id="PS50110">
    <property type="entry name" value="RESPONSE_REGULATORY"/>
    <property type="match status" value="1"/>
</dbReference>
<dbReference type="InterPro" id="IPR018060">
    <property type="entry name" value="HTH_AraC"/>
</dbReference>
<dbReference type="SMART" id="SM00342">
    <property type="entry name" value="HTH_ARAC"/>
    <property type="match status" value="1"/>
</dbReference>
<dbReference type="SUPFAM" id="SSF46689">
    <property type="entry name" value="Homeodomain-like"/>
    <property type="match status" value="1"/>
</dbReference>
<evidence type="ECO:0000256" key="9">
    <source>
        <dbReference type="PROSITE-ProRule" id="PRU00169"/>
    </source>
</evidence>
<dbReference type="Pfam" id="PF02518">
    <property type="entry name" value="HATPase_c"/>
    <property type="match status" value="1"/>
</dbReference>
<dbReference type="Gene3D" id="3.40.50.2300">
    <property type="match status" value="1"/>
</dbReference>
<evidence type="ECO:0000256" key="6">
    <source>
        <dbReference type="ARBA" id="ARBA00023015"/>
    </source>
</evidence>
<dbReference type="Gene3D" id="3.30.565.10">
    <property type="entry name" value="Histidine kinase-like ATPase, C-terminal domain"/>
    <property type="match status" value="1"/>
</dbReference>
<keyword evidence="7" id="KW-0238">DNA-binding</keyword>
<dbReference type="Pfam" id="PF00072">
    <property type="entry name" value="Response_reg"/>
    <property type="match status" value="1"/>
</dbReference>
<evidence type="ECO:0000256" key="5">
    <source>
        <dbReference type="ARBA" id="ARBA00022777"/>
    </source>
</evidence>
<dbReference type="Gene3D" id="1.10.10.60">
    <property type="entry name" value="Homeodomain-like"/>
    <property type="match status" value="2"/>
</dbReference>
<dbReference type="PRINTS" id="PR00344">
    <property type="entry name" value="BCTRLSENSOR"/>
</dbReference>
<dbReference type="SMART" id="SM00387">
    <property type="entry name" value="HATPase_c"/>
    <property type="match status" value="1"/>
</dbReference>
<keyword evidence="8" id="KW-0804">Transcription</keyword>
<evidence type="ECO:0000256" key="1">
    <source>
        <dbReference type="ARBA" id="ARBA00000085"/>
    </source>
</evidence>
<dbReference type="Proteomes" id="UP000271925">
    <property type="component" value="Unassembled WGS sequence"/>
</dbReference>
<dbReference type="GO" id="GO:0000155">
    <property type="term" value="F:phosphorelay sensor kinase activity"/>
    <property type="evidence" value="ECO:0007669"/>
    <property type="project" value="InterPro"/>
</dbReference>
<dbReference type="OrthoDB" id="9797097at2"/>
<dbReference type="Gene3D" id="2.60.40.10">
    <property type="entry name" value="Immunoglobulins"/>
    <property type="match status" value="1"/>
</dbReference>
<feature type="modified residue" description="4-aspartylphosphate" evidence="9">
    <location>
        <position position="1187"/>
    </location>
</feature>
<keyword evidence="4" id="KW-0808">Transferase</keyword>
<dbReference type="Gene3D" id="1.10.287.130">
    <property type="match status" value="1"/>
</dbReference>
<dbReference type="InterPro" id="IPR018062">
    <property type="entry name" value="HTH_AraC-typ_CS"/>
</dbReference>
<dbReference type="PROSITE" id="PS01124">
    <property type="entry name" value="HTH_ARAC_FAMILY_2"/>
    <property type="match status" value="1"/>
</dbReference>
<proteinExistence type="predicted"/>
<dbReference type="CDD" id="cd00082">
    <property type="entry name" value="HisKA"/>
    <property type="match status" value="1"/>
</dbReference>
<dbReference type="Pfam" id="PF07495">
    <property type="entry name" value="Y_Y_Y"/>
    <property type="match status" value="1"/>
</dbReference>
<gene>
    <name evidence="14" type="ORF">EHT25_25220</name>
</gene>
<keyword evidence="5 14" id="KW-0418">Kinase</keyword>
<dbReference type="InterPro" id="IPR003661">
    <property type="entry name" value="HisK_dim/P_dom"/>
</dbReference>
<evidence type="ECO:0000259" key="13">
    <source>
        <dbReference type="PROSITE" id="PS50110"/>
    </source>
</evidence>
<keyword evidence="10" id="KW-0732">Signal</keyword>
<evidence type="ECO:0000313" key="15">
    <source>
        <dbReference type="Proteomes" id="UP000271925"/>
    </source>
</evidence>
<dbReference type="InterPro" id="IPR009057">
    <property type="entry name" value="Homeodomain-like_sf"/>
</dbReference>
<dbReference type="FunFam" id="3.30.565.10:FF:000006">
    <property type="entry name" value="Sensor histidine kinase WalK"/>
    <property type="match status" value="1"/>
</dbReference>
<dbReference type="InterPro" id="IPR011110">
    <property type="entry name" value="Reg_prop"/>
</dbReference>
<evidence type="ECO:0000256" key="2">
    <source>
        <dbReference type="ARBA" id="ARBA00012438"/>
    </source>
</evidence>
<keyword evidence="15" id="KW-1185">Reference proteome</keyword>
<dbReference type="InterPro" id="IPR003594">
    <property type="entry name" value="HATPase_dom"/>
</dbReference>
<dbReference type="GO" id="GO:0043565">
    <property type="term" value="F:sequence-specific DNA binding"/>
    <property type="evidence" value="ECO:0007669"/>
    <property type="project" value="InterPro"/>
</dbReference>
<dbReference type="InterPro" id="IPR011006">
    <property type="entry name" value="CheY-like_superfamily"/>
</dbReference>
<protein>
    <recommendedName>
        <fullName evidence="2">histidine kinase</fullName>
        <ecNumber evidence="2">2.7.13.3</ecNumber>
    </recommendedName>
</protein>
<dbReference type="PROSITE" id="PS00041">
    <property type="entry name" value="HTH_ARAC_FAMILY_1"/>
    <property type="match status" value="1"/>
</dbReference>
<dbReference type="SMART" id="SM00388">
    <property type="entry name" value="HisKA"/>
    <property type="match status" value="1"/>
</dbReference>
<feature type="domain" description="HTH araC/xylS-type" evidence="11">
    <location>
        <begin position="1293"/>
        <end position="1392"/>
    </location>
</feature>